<evidence type="ECO:0000313" key="3">
    <source>
        <dbReference type="Proteomes" id="UP000320393"/>
    </source>
</evidence>
<comment type="caution">
    <text evidence="2">The sequence shown here is derived from an EMBL/GenBank/DDBJ whole genome shotgun (WGS) entry which is preliminary data.</text>
</comment>
<feature type="domain" description="DUF58" evidence="1">
    <location>
        <begin position="40"/>
        <end position="255"/>
    </location>
</feature>
<evidence type="ECO:0000313" key="2">
    <source>
        <dbReference type="EMBL" id="TMJ14334.1"/>
    </source>
</evidence>
<dbReference type="Gene3D" id="3.40.50.410">
    <property type="entry name" value="von Willebrand factor, type A domain"/>
    <property type="match status" value="1"/>
</dbReference>
<dbReference type="Pfam" id="PF01882">
    <property type="entry name" value="DUF58"/>
    <property type="match status" value="1"/>
</dbReference>
<protein>
    <submittedName>
        <fullName evidence="2">DUF58 domain-containing protein</fullName>
    </submittedName>
</protein>
<dbReference type="InterPro" id="IPR002881">
    <property type="entry name" value="DUF58"/>
</dbReference>
<evidence type="ECO:0000259" key="1">
    <source>
        <dbReference type="Pfam" id="PF01882"/>
    </source>
</evidence>
<reference evidence="2 3" key="1">
    <citation type="journal article" date="2019" name="Nat. Microbiol.">
        <title>Mediterranean grassland soil C-N compound turnover is dependent on rainfall and depth, and is mediated by genomically divergent microorganisms.</title>
        <authorList>
            <person name="Diamond S."/>
            <person name="Andeer P.F."/>
            <person name="Li Z."/>
            <person name="Crits-Christoph A."/>
            <person name="Burstein D."/>
            <person name="Anantharaman K."/>
            <person name="Lane K.R."/>
            <person name="Thomas B.C."/>
            <person name="Pan C."/>
            <person name="Northen T.R."/>
            <person name="Banfield J.F."/>
        </authorList>
    </citation>
    <scope>NUCLEOTIDE SEQUENCE [LARGE SCALE GENOMIC DNA]</scope>
    <source>
        <strain evidence="2">NP_5</strain>
    </source>
</reference>
<dbReference type="EMBL" id="VBAM01000114">
    <property type="protein sequence ID" value="TMJ14334.1"/>
    <property type="molecule type" value="Genomic_DNA"/>
</dbReference>
<dbReference type="PANTHER" id="PTHR33608:SF6">
    <property type="entry name" value="BLL2464 PROTEIN"/>
    <property type="match status" value="1"/>
</dbReference>
<organism evidence="2 3">
    <name type="scientific">Candidatus Segetimicrobium genomatis</name>
    <dbReference type="NCBI Taxonomy" id="2569760"/>
    <lineage>
        <taxon>Bacteria</taxon>
        <taxon>Bacillati</taxon>
        <taxon>Candidatus Sysuimicrobiota</taxon>
        <taxon>Candidatus Sysuimicrobiia</taxon>
        <taxon>Candidatus Sysuimicrobiales</taxon>
        <taxon>Candidatus Segetimicrobiaceae</taxon>
        <taxon>Candidatus Segetimicrobium</taxon>
    </lineage>
</organism>
<proteinExistence type="predicted"/>
<gene>
    <name evidence="2" type="ORF">E6H02_03405</name>
</gene>
<dbReference type="InterPro" id="IPR036465">
    <property type="entry name" value="vWFA_dom_sf"/>
</dbReference>
<dbReference type="AlphaFoldDB" id="A0A537M225"/>
<dbReference type="Proteomes" id="UP000320393">
    <property type="component" value="Unassembled WGS sequence"/>
</dbReference>
<accession>A0A537M225</accession>
<name>A0A537M225_9BACT</name>
<dbReference type="SUPFAM" id="SSF53300">
    <property type="entry name" value="vWA-like"/>
    <property type="match status" value="1"/>
</dbReference>
<dbReference type="PANTHER" id="PTHR33608">
    <property type="entry name" value="BLL2464 PROTEIN"/>
    <property type="match status" value="1"/>
</dbReference>
<sequence>METPERVLRRLEFKVIRRLDGFLFGDYTGVFYGPSLDLAEVRAYQPGDEVRRIDWNVTARMNQLFVRQYLEEKELTAWLLIDLSPSMDFGTVQRFKRQIAVDFAGVAAYIITRHGDKVGAIGFPAGAGQVFVPPRTGRLQALRIVQALTTEPPVSGGGRTDLAAVLDRMGRVLRRRSLLFLISDFHSPGGWEARLAELGRRHDVIAVRIEDPRERELPDVGGVYFHDPETGQQVWVDTSDRRVRDRYRELVAARDAELATMMRRGAVDTLRLSTGSSLVDPLVKFVTFRRRRRWNLPGQ</sequence>